<evidence type="ECO:0000313" key="1">
    <source>
        <dbReference type="EMBL" id="MBM0275138.1"/>
    </source>
</evidence>
<gene>
    <name evidence="1" type="ORF">JM949_06525</name>
</gene>
<reference evidence="1 2" key="1">
    <citation type="submission" date="2021-01" db="EMBL/GenBank/DDBJ databases">
        <title>Draft genome sequence of Micromonospora sp. strain STR1s_6.</title>
        <authorList>
            <person name="Karlyshev A."/>
            <person name="Jawad R."/>
        </authorList>
    </citation>
    <scope>NUCLEOTIDE SEQUENCE [LARGE SCALE GENOMIC DNA]</scope>
    <source>
        <strain evidence="1 2">STR1S-6</strain>
    </source>
</reference>
<dbReference type="Proteomes" id="UP000622245">
    <property type="component" value="Unassembled WGS sequence"/>
</dbReference>
<sequence>MSLIHDLAEGAMYLGPIAVGVGLLYHLGRDRSDAAEYDLWAPHDEPSTELAPRPDVPAHVVVEPERARPHAPAATWQAANPSLGHRIRPAAALTGPVGLAAWQPDPVRWDGPTPPIARALRVAHAVPTLSDAAVRGIAHDYLREIADEEWAKAGIRPIVSPAGDRDLTGAFAVVA</sequence>
<dbReference type="EMBL" id="JAEVHL010000017">
    <property type="protein sequence ID" value="MBM0275138.1"/>
    <property type="molecule type" value="Genomic_DNA"/>
</dbReference>
<comment type="caution">
    <text evidence="1">The sequence shown here is derived from an EMBL/GenBank/DDBJ whole genome shotgun (WGS) entry which is preliminary data.</text>
</comment>
<dbReference type="RefSeq" id="WP_203147544.1">
    <property type="nucleotide sequence ID" value="NZ_JAEVHL010000017.1"/>
</dbReference>
<protein>
    <submittedName>
        <fullName evidence="1">Uncharacterized protein</fullName>
    </submittedName>
</protein>
<name>A0ABS1YCK9_9ACTN</name>
<proteinExistence type="predicted"/>
<evidence type="ECO:0000313" key="2">
    <source>
        <dbReference type="Proteomes" id="UP000622245"/>
    </source>
</evidence>
<accession>A0ABS1YCK9</accession>
<organism evidence="1 2">
    <name type="scientific">Micromonospora tarensis</name>
    <dbReference type="NCBI Taxonomy" id="2806100"/>
    <lineage>
        <taxon>Bacteria</taxon>
        <taxon>Bacillati</taxon>
        <taxon>Actinomycetota</taxon>
        <taxon>Actinomycetes</taxon>
        <taxon>Micromonosporales</taxon>
        <taxon>Micromonosporaceae</taxon>
        <taxon>Micromonospora</taxon>
    </lineage>
</organism>
<keyword evidence="2" id="KW-1185">Reference proteome</keyword>